<name>A0A318JQ58_9NEIS</name>
<keyword evidence="3" id="KW-1185">Reference proteome</keyword>
<organism evidence="2 3">
    <name type="scientific">Aquitalea magnusonii</name>
    <dbReference type="NCBI Taxonomy" id="332411"/>
    <lineage>
        <taxon>Bacteria</taxon>
        <taxon>Pseudomonadati</taxon>
        <taxon>Pseudomonadota</taxon>
        <taxon>Betaproteobacteria</taxon>
        <taxon>Neisseriales</taxon>
        <taxon>Chromobacteriaceae</taxon>
        <taxon>Aquitalea</taxon>
    </lineage>
</organism>
<dbReference type="Gene3D" id="3.90.950.20">
    <property type="entry name" value="CinA-like"/>
    <property type="match status" value="1"/>
</dbReference>
<dbReference type="AlphaFoldDB" id="A0A318JQ58"/>
<dbReference type="EMBL" id="QJKC01000002">
    <property type="protein sequence ID" value="PXX50398.1"/>
    <property type="molecule type" value="Genomic_DNA"/>
</dbReference>
<evidence type="ECO:0000313" key="3">
    <source>
        <dbReference type="Proteomes" id="UP000248395"/>
    </source>
</evidence>
<dbReference type="OrthoDB" id="9801454at2"/>
<dbReference type="RefSeq" id="WP_110312925.1">
    <property type="nucleotide sequence ID" value="NZ_QJKC01000002.1"/>
</dbReference>
<proteinExistence type="predicted"/>
<reference evidence="2 3" key="1">
    <citation type="submission" date="2018-05" db="EMBL/GenBank/DDBJ databases">
        <title>Genomic Encyclopedia of Type Strains, Phase IV (KMG-IV): sequencing the most valuable type-strain genomes for metagenomic binning, comparative biology and taxonomic classification.</title>
        <authorList>
            <person name="Goeker M."/>
        </authorList>
    </citation>
    <scope>NUCLEOTIDE SEQUENCE [LARGE SCALE GENOMIC DNA]</scope>
    <source>
        <strain evidence="2 3">DSM 25134</strain>
    </source>
</reference>
<sequence>MDKQAAALAAQLGQLLLARGETVATAESCTGGMIAAALTDIAGSSAWFGYGLVSYSNEAKQDLLGVQAATLAEHGAVSESVVRQMAAGARERAAADWAVAVSGIAGPGGGSPAKPVGTVWLALAGPDGLSQAFVCHFAGDRAAVRQQTVLTALGRLRQLIEDCALSA</sequence>
<dbReference type="Pfam" id="PF02464">
    <property type="entry name" value="CinA"/>
    <property type="match status" value="1"/>
</dbReference>
<dbReference type="SUPFAM" id="SSF142433">
    <property type="entry name" value="CinA-like"/>
    <property type="match status" value="1"/>
</dbReference>
<evidence type="ECO:0000259" key="1">
    <source>
        <dbReference type="Pfam" id="PF02464"/>
    </source>
</evidence>
<dbReference type="NCBIfam" id="TIGR00199">
    <property type="entry name" value="PncC_domain"/>
    <property type="match status" value="1"/>
</dbReference>
<gene>
    <name evidence="2" type="ORF">DFR38_10245</name>
</gene>
<comment type="caution">
    <text evidence="2">The sequence shown here is derived from an EMBL/GenBank/DDBJ whole genome shotgun (WGS) entry which is preliminary data.</text>
</comment>
<protein>
    <submittedName>
        <fullName evidence="2">Nicotinamide-nucleotide amidase</fullName>
    </submittedName>
</protein>
<feature type="domain" description="CinA C-terminal" evidence="1">
    <location>
        <begin position="7"/>
        <end position="159"/>
    </location>
</feature>
<accession>A0A318JQ58</accession>
<dbReference type="Proteomes" id="UP000248395">
    <property type="component" value="Unassembled WGS sequence"/>
</dbReference>
<evidence type="ECO:0000313" key="2">
    <source>
        <dbReference type="EMBL" id="PXX50398.1"/>
    </source>
</evidence>
<dbReference type="InterPro" id="IPR008136">
    <property type="entry name" value="CinA_C"/>
</dbReference>
<dbReference type="InterPro" id="IPR036653">
    <property type="entry name" value="CinA-like_C"/>
</dbReference>